<evidence type="ECO:0000256" key="10">
    <source>
        <dbReference type="ARBA" id="ARBA00022759"/>
    </source>
</evidence>
<evidence type="ECO:0000313" key="17">
    <source>
        <dbReference type="EMBL" id="WZK92898.1"/>
    </source>
</evidence>
<keyword evidence="13" id="KW-0067">ATP-binding</keyword>
<keyword evidence="5" id="KW-0548">Nucleotidyltransferase</keyword>
<evidence type="ECO:0000256" key="8">
    <source>
        <dbReference type="ARBA" id="ARBA00022723"/>
    </source>
</evidence>
<evidence type="ECO:0000256" key="6">
    <source>
        <dbReference type="ARBA" id="ARBA00022705"/>
    </source>
</evidence>
<keyword evidence="11" id="KW-0378">Hydrolase</keyword>
<keyword evidence="9" id="KW-0547">Nucleotide-binding</keyword>
<dbReference type="GO" id="GO:0046872">
    <property type="term" value="F:metal ion binding"/>
    <property type="evidence" value="ECO:0007669"/>
    <property type="project" value="UniProtKB-KW"/>
</dbReference>
<evidence type="ECO:0000256" key="12">
    <source>
        <dbReference type="ARBA" id="ARBA00022806"/>
    </source>
</evidence>
<evidence type="ECO:0000256" key="5">
    <source>
        <dbReference type="ARBA" id="ARBA00022695"/>
    </source>
</evidence>
<dbReference type="PROSITE" id="PS52020">
    <property type="entry name" value="CRESS_DNA_REP"/>
    <property type="match status" value="1"/>
</dbReference>
<evidence type="ECO:0000256" key="13">
    <source>
        <dbReference type="ARBA" id="ARBA00022840"/>
    </source>
</evidence>
<dbReference type="GO" id="GO:0004386">
    <property type="term" value="F:helicase activity"/>
    <property type="evidence" value="ECO:0007669"/>
    <property type="project" value="UniProtKB-KW"/>
</dbReference>
<evidence type="ECO:0000256" key="4">
    <source>
        <dbReference type="ARBA" id="ARBA00022679"/>
    </source>
</evidence>
<name>A0AAU6S593_9CIRC</name>
<organism evidence="17">
    <name type="scientific">Myotis mistacinus feces associated cyclovirus 2</name>
    <dbReference type="NCBI Taxonomy" id="3139994"/>
    <lineage>
        <taxon>Viruses</taxon>
        <taxon>Monodnaviria</taxon>
        <taxon>Shotokuvirae</taxon>
        <taxon>Cressdnaviricota</taxon>
        <taxon>Arfiviricetes</taxon>
        <taxon>Cirlivirales</taxon>
        <taxon>Circoviridae</taxon>
        <taxon>Cyclovirus</taxon>
    </lineage>
</organism>
<keyword evidence="3" id="KW-1048">Host nucleus</keyword>
<dbReference type="GO" id="GO:0003677">
    <property type="term" value="F:DNA binding"/>
    <property type="evidence" value="ECO:0007669"/>
    <property type="project" value="UniProtKB-KW"/>
</dbReference>
<dbReference type="Pfam" id="PF02407">
    <property type="entry name" value="Viral_Rep"/>
    <property type="match status" value="1"/>
</dbReference>
<keyword evidence="7" id="KW-0540">Nuclease</keyword>
<proteinExistence type="predicted"/>
<reference evidence="17" key="2">
    <citation type="submission" date="2024-02" db="EMBL/GenBank/DDBJ databases">
        <authorList>
            <person name="Buigues J."/>
            <person name="Vinals A."/>
            <person name="Martinez-Recio R."/>
            <person name="S Monros J."/>
            <person name="Sanjuan R."/>
            <person name="Cuevas J.M."/>
        </authorList>
    </citation>
    <scope>NUCLEOTIDE SEQUENCE</scope>
    <source>
        <strain evidence="17">MAVG11</strain>
    </source>
</reference>
<evidence type="ECO:0000256" key="1">
    <source>
        <dbReference type="ARBA" id="ARBA00001946"/>
    </source>
</evidence>
<dbReference type="EMBL" id="PP410084">
    <property type="protein sequence ID" value="WZK92898.1"/>
    <property type="molecule type" value="Genomic_DNA"/>
</dbReference>
<dbReference type="Gene3D" id="3.40.1310.20">
    <property type="match status" value="1"/>
</dbReference>
<dbReference type="GO" id="GO:0004519">
    <property type="term" value="F:endonuclease activity"/>
    <property type="evidence" value="ECO:0007669"/>
    <property type="project" value="UniProtKB-KW"/>
</dbReference>
<comment type="subcellular location">
    <subcellularLocation>
        <location evidence="2">Host nucleus</location>
    </subcellularLocation>
</comment>
<evidence type="ECO:0000256" key="2">
    <source>
        <dbReference type="ARBA" id="ARBA00004147"/>
    </source>
</evidence>
<dbReference type="GO" id="GO:0006260">
    <property type="term" value="P:DNA replication"/>
    <property type="evidence" value="ECO:0007669"/>
    <property type="project" value="UniProtKB-KW"/>
</dbReference>
<keyword evidence="12" id="KW-0347">Helicase</keyword>
<dbReference type="InterPro" id="IPR049912">
    <property type="entry name" value="CRESS_DNA_REP"/>
</dbReference>
<dbReference type="GO" id="GO:0016787">
    <property type="term" value="F:hydrolase activity"/>
    <property type="evidence" value="ECO:0007669"/>
    <property type="project" value="UniProtKB-KW"/>
</dbReference>
<protein>
    <submittedName>
        <fullName evidence="17">Replication associated protein</fullName>
    </submittedName>
</protein>
<evidence type="ECO:0000259" key="16">
    <source>
        <dbReference type="PROSITE" id="PS52020"/>
    </source>
</evidence>
<sequence length="260" mass="30634">MARAKWCFTLHNYTAEDEDRIKQHAESVKYCIFGREVCPTTGRRHLQGYVHFKTPKRLSEIKRIFGATIHAEIAKGSAQQNKTYCSKTSDFWEVGELENKRGLTSVVEEIRKGTPLIDIAREYTEEYIKFHRGIEMCCNLLGNEGERNYKTKVSYLMRSTLSAKPRASARGPWPSGRPYLNIKCVVIDDFYGWLPYDELLRIADRYPHKVEIKGGFRPFLSRDIYITSNSEIENWYKGEWYNEQRIEALKRRIDEYKFME</sequence>
<evidence type="ECO:0000256" key="3">
    <source>
        <dbReference type="ARBA" id="ARBA00022562"/>
    </source>
</evidence>
<keyword evidence="15" id="KW-0238">DNA-binding</keyword>
<dbReference type="GO" id="GO:0005524">
    <property type="term" value="F:ATP binding"/>
    <property type="evidence" value="ECO:0007669"/>
    <property type="project" value="UniProtKB-KW"/>
</dbReference>
<feature type="domain" description="CRESS-DNA virus Rep endonuclease" evidence="16">
    <location>
        <begin position="1"/>
        <end position="97"/>
    </location>
</feature>
<keyword evidence="14" id="KW-0190">Covalent protein-DNA linkage</keyword>
<reference evidence="17" key="1">
    <citation type="journal article" date="2024" name="Microbiol. Spectr.">
        <title>Full-genome sequencing of dozens of new DNA viruses found in Spanish bat feces.</title>
        <authorList>
            <person name="Buigues J."/>
            <person name="Vinals A."/>
            <person name="Martinez-Recio R."/>
            <person name="Monros J.S."/>
            <person name="Sanjuan R."/>
            <person name="Cuevas J.M."/>
        </authorList>
    </citation>
    <scope>NUCLEOTIDE SEQUENCE</scope>
    <source>
        <strain evidence="17">MAVG11</strain>
    </source>
</reference>
<keyword evidence="10" id="KW-0255">Endonuclease</keyword>
<comment type="cofactor">
    <cofactor evidence="1">
        <name>Mg(2+)</name>
        <dbReference type="ChEBI" id="CHEBI:18420"/>
    </cofactor>
</comment>
<dbReference type="GO" id="GO:0042025">
    <property type="term" value="C:host cell nucleus"/>
    <property type="evidence" value="ECO:0007669"/>
    <property type="project" value="UniProtKB-SubCell"/>
</dbReference>
<evidence type="ECO:0000256" key="15">
    <source>
        <dbReference type="ARBA" id="ARBA00023125"/>
    </source>
</evidence>
<keyword evidence="8" id="KW-0479">Metal-binding</keyword>
<evidence type="ECO:0000256" key="7">
    <source>
        <dbReference type="ARBA" id="ARBA00022722"/>
    </source>
</evidence>
<evidence type="ECO:0000256" key="14">
    <source>
        <dbReference type="ARBA" id="ARBA00023124"/>
    </source>
</evidence>
<keyword evidence="6" id="KW-0235">DNA replication</keyword>
<accession>A0AAU6S593</accession>
<dbReference type="GO" id="GO:0016779">
    <property type="term" value="F:nucleotidyltransferase activity"/>
    <property type="evidence" value="ECO:0007669"/>
    <property type="project" value="UniProtKB-KW"/>
</dbReference>
<evidence type="ECO:0000256" key="11">
    <source>
        <dbReference type="ARBA" id="ARBA00022801"/>
    </source>
</evidence>
<evidence type="ECO:0000256" key="9">
    <source>
        <dbReference type="ARBA" id="ARBA00022741"/>
    </source>
</evidence>
<keyword evidence="4" id="KW-0808">Transferase</keyword>